<keyword evidence="2" id="KW-1185">Reference proteome</keyword>
<evidence type="ECO:0000313" key="2">
    <source>
        <dbReference type="Proteomes" id="UP000015103"/>
    </source>
</evidence>
<protein>
    <submittedName>
        <fullName evidence="1">TPR_REGION domain-containing protein</fullName>
    </submittedName>
</protein>
<sequence length="71" mass="8075">METYGNLGSVLSSQGRVEEAEQAFKMALKLRPNMAEVHYNLSSNPIKICNEKYNVPFEKKKLDAVSRDTRV</sequence>
<dbReference type="PROSITE" id="PS50293">
    <property type="entry name" value="TPR_REGION"/>
    <property type="match status" value="1"/>
</dbReference>
<dbReference type="PROSITE" id="PS50005">
    <property type="entry name" value="TPR"/>
    <property type="match status" value="1"/>
</dbReference>
<dbReference type="HOGENOM" id="CLU_2743182_0_0_1"/>
<reference evidence="1" key="1">
    <citation type="submission" date="2015-05" db="UniProtKB">
        <authorList>
            <consortium name="EnsemblMetazoa"/>
        </authorList>
    </citation>
    <scope>IDENTIFICATION</scope>
</reference>
<dbReference type="EMBL" id="ACPB03008143">
    <property type="status" value="NOT_ANNOTATED_CDS"/>
    <property type="molecule type" value="Genomic_DNA"/>
</dbReference>
<dbReference type="EMBL" id="ACPB03008142">
    <property type="status" value="NOT_ANNOTATED_CDS"/>
    <property type="molecule type" value="Genomic_DNA"/>
</dbReference>
<dbReference type="InterPro" id="IPR011990">
    <property type="entry name" value="TPR-like_helical_dom_sf"/>
</dbReference>
<dbReference type="GO" id="GO:0000030">
    <property type="term" value="F:mannosyltransferase activity"/>
    <property type="evidence" value="ECO:0007669"/>
    <property type="project" value="TreeGrafter"/>
</dbReference>
<dbReference type="GO" id="GO:0035269">
    <property type="term" value="P:protein O-linked glycosylation via mannose"/>
    <property type="evidence" value="ECO:0007669"/>
    <property type="project" value="TreeGrafter"/>
</dbReference>
<dbReference type="EMBL" id="ACPB03008141">
    <property type="status" value="NOT_ANNOTATED_CDS"/>
    <property type="molecule type" value="Genomic_DNA"/>
</dbReference>
<dbReference type="STRING" id="13249.T1IFC5"/>
<dbReference type="GO" id="GO:0005789">
    <property type="term" value="C:endoplasmic reticulum membrane"/>
    <property type="evidence" value="ECO:0007669"/>
    <property type="project" value="TreeGrafter"/>
</dbReference>
<dbReference type="PANTHER" id="PTHR44216">
    <property type="entry name" value="PROTEIN O-MANNOSYL-TRANSFERASE TMTC2"/>
    <property type="match status" value="1"/>
</dbReference>
<dbReference type="Pfam" id="PF00515">
    <property type="entry name" value="TPR_1"/>
    <property type="match status" value="1"/>
</dbReference>
<evidence type="ECO:0000313" key="1">
    <source>
        <dbReference type="EnsemblMetazoa" id="RPRC014994-PA"/>
    </source>
</evidence>
<dbReference type="Gene3D" id="1.25.40.10">
    <property type="entry name" value="Tetratricopeptide repeat domain"/>
    <property type="match status" value="1"/>
</dbReference>
<dbReference type="AlphaFoldDB" id="T1IFC5"/>
<dbReference type="PANTHER" id="PTHR44216:SF3">
    <property type="entry name" value="PROTEIN O-MANNOSYL-TRANSFERASE TMTC2"/>
    <property type="match status" value="1"/>
</dbReference>
<name>T1IFC5_RHOPR</name>
<accession>T1IFC5</accession>
<dbReference type="eggNOG" id="KOG1124">
    <property type="taxonomic scope" value="Eukaryota"/>
</dbReference>
<proteinExistence type="predicted"/>
<dbReference type="InterPro" id="IPR052384">
    <property type="entry name" value="TMTC_O-mannosyltransferase"/>
</dbReference>
<dbReference type="InParanoid" id="T1IFC5"/>
<dbReference type="Proteomes" id="UP000015103">
    <property type="component" value="Unassembled WGS sequence"/>
</dbReference>
<dbReference type="EnsemblMetazoa" id="RPRC014994-RA">
    <property type="protein sequence ID" value="RPRC014994-PA"/>
    <property type="gene ID" value="RPRC014994"/>
</dbReference>
<dbReference type="SUPFAM" id="SSF48452">
    <property type="entry name" value="TPR-like"/>
    <property type="match status" value="1"/>
</dbReference>
<organism evidence="1 2">
    <name type="scientific">Rhodnius prolixus</name>
    <name type="common">Triatomid bug</name>
    <dbReference type="NCBI Taxonomy" id="13249"/>
    <lineage>
        <taxon>Eukaryota</taxon>
        <taxon>Metazoa</taxon>
        <taxon>Ecdysozoa</taxon>
        <taxon>Arthropoda</taxon>
        <taxon>Hexapoda</taxon>
        <taxon>Insecta</taxon>
        <taxon>Pterygota</taxon>
        <taxon>Neoptera</taxon>
        <taxon>Paraneoptera</taxon>
        <taxon>Hemiptera</taxon>
        <taxon>Heteroptera</taxon>
        <taxon>Panheteroptera</taxon>
        <taxon>Cimicomorpha</taxon>
        <taxon>Reduviidae</taxon>
        <taxon>Triatominae</taxon>
        <taxon>Rhodnius</taxon>
    </lineage>
</organism>
<dbReference type="VEuPathDB" id="VectorBase:RPRC014994"/>
<dbReference type="InterPro" id="IPR019734">
    <property type="entry name" value="TPR_rpt"/>
</dbReference>
<dbReference type="SMART" id="SM00028">
    <property type="entry name" value="TPR"/>
    <property type="match status" value="1"/>
</dbReference>